<gene>
    <name evidence="5" type="ORF">GRI99_18455</name>
</gene>
<keyword evidence="6" id="KW-1185">Reference proteome</keyword>
<comment type="caution">
    <text evidence="5">The sequence shown here is derived from an EMBL/GenBank/DDBJ whole genome shotgun (WGS) entry which is preliminary data.</text>
</comment>
<dbReference type="InterPro" id="IPR052042">
    <property type="entry name" value="Tail_sheath_structural"/>
</dbReference>
<dbReference type="RefSeq" id="WP_160773526.1">
    <property type="nucleotide sequence ID" value="NZ_WTYV01000020.1"/>
</dbReference>
<accession>A0A844Z1D7</accession>
<dbReference type="PANTHER" id="PTHR35861:SF1">
    <property type="entry name" value="PHAGE TAIL SHEATH PROTEIN"/>
    <property type="match status" value="1"/>
</dbReference>
<dbReference type="InterPro" id="IPR035089">
    <property type="entry name" value="Phage_sheath_subtilisin"/>
</dbReference>
<comment type="similarity">
    <text evidence="1">Belongs to the myoviridae tail sheath protein family.</text>
</comment>
<feature type="domain" description="Tail sheath protein subtilisin-like" evidence="3">
    <location>
        <begin position="111"/>
        <end position="268"/>
    </location>
</feature>
<protein>
    <submittedName>
        <fullName evidence="5">Phage tail protein</fullName>
    </submittedName>
</protein>
<feature type="chain" id="PRO_5032508503" evidence="2">
    <location>
        <begin position="33"/>
        <end position="386"/>
    </location>
</feature>
<dbReference type="OrthoDB" id="9767864at2"/>
<evidence type="ECO:0000259" key="4">
    <source>
        <dbReference type="Pfam" id="PF17482"/>
    </source>
</evidence>
<evidence type="ECO:0000313" key="5">
    <source>
        <dbReference type="EMBL" id="MXO73599.1"/>
    </source>
</evidence>
<sequence length="386" mass="40627">MPGLTIVEQTSGPRSILPASLAVIGLVATATAAAGAATTALNEAFPLNTPVLIAGDVEAAAGNAGSGGTLGPALRAIADQASPYVIVVRVAEGEDAEATEANVIGATDGNSYTGIQALLAAESQLGFRPRILGAPGLDSAAVVAELVIAAQKLRAMVYASAIGDDVAEVVTYRETYAARELMLIWPDTSAAFSGDIVARTLGLRARIDEQQGWHKTVSNVPLGGITGLDRDVHFDLLDPSTEAGALNDAQVTTVIRQTGFRLWGNRTCADVAQQPEFSFESAVRTSHALQDEIASIFAPFLDQPMTQALIKDLVETGNARFRQLVREGRIVGAQMFFDKDANSSVELAAGRPKFRIQFTPAAPLENPRVDLVITDFYYAGFTDLVG</sequence>
<dbReference type="Pfam" id="PF17482">
    <property type="entry name" value="Phage_sheath_1C"/>
    <property type="match status" value="1"/>
</dbReference>
<evidence type="ECO:0000256" key="1">
    <source>
        <dbReference type="ARBA" id="ARBA00008005"/>
    </source>
</evidence>
<proteinExistence type="inferred from homology"/>
<dbReference type="Proteomes" id="UP000466966">
    <property type="component" value="Unassembled WGS sequence"/>
</dbReference>
<dbReference type="InterPro" id="IPR020287">
    <property type="entry name" value="Tail_sheath_C"/>
</dbReference>
<feature type="signal peptide" evidence="2">
    <location>
        <begin position="1"/>
        <end position="32"/>
    </location>
</feature>
<evidence type="ECO:0000256" key="2">
    <source>
        <dbReference type="SAM" id="SignalP"/>
    </source>
</evidence>
<name>A0A844Z1D7_9SPHN</name>
<dbReference type="AlphaFoldDB" id="A0A844Z1D7"/>
<keyword evidence="2" id="KW-0732">Signal</keyword>
<reference evidence="5 6" key="1">
    <citation type="submission" date="2019-12" db="EMBL/GenBank/DDBJ databases">
        <title>Genomic-based taxomic classification of the family Erythrobacteraceae.</title>
        <authorList>
            <person name="Xu L."/>
        </authorList>
    </citation>
    <scope>NUCLEOTIDE SEQUENCE [LARGE SCALE GENOMIC DNA]</scope>
    <source>
        <strain evidence="5 6">M0322</strain>
    </source>
</reference>
<feature type="domain" description="Tail sheath protein C-terminal" evidence="4">
    <location>
        <begin position="273"/>
        <end position="370"/>
    </location>
</feature>
<organism evidence="5 6">
    <name type="scientific">Alteraurantiacibacter buctensis</name>
    <dbReference type="NCBI Taxonomy" id="1503981"/>
    <lineage>
        <taxon>Bacteria</taxon>
        <taxon>Pseudomonadati</taxon>
        <taxon>Pseudomonadota</taxon>
        <taxon>Alphaproteobacteria</taxon>
        <taxon>Sphingomonadales</taxon>
        <taxon>Erythrobacteraceae</taxon>
        <taxon>Alteraurantiacibacter</taxon>
    </lineage>
</organism>
<dbReference type="Pfam" id="PF04984">
    <property type="entry name" value="Phage_sheath_1"/>
    <property type="match status" value="1"/>
</dbReference>
<evidence type="ECO:0000259" key="3">
    <source>
        <dbReference type="Pfam" id="PF04984"/>
    </source>
</evidence>
<evidence type="ECO:0000313" key="6">
    <source>
        <dbReference type="Proteomes" id="UP000466966"/>
    </source>
</evidence>
<dbReference type="PANTHER" id="PTHR35861">
    <property type="match status" value="1"/>
</dbReference>
<dbReference type="EMBL" id="WTYV01000020">
    <property type="protein sequence ID" value="MXO73599.1"/>
    <property type="molecule type" value="Genomic_DNA"/>
</dbReference>